<dbReference type="AlphaFoldDB" id="A0A964UZJ2"/>
<accession>A0A964UZJ2</accession>
<dbReference type="Proteomes" id="UP000713222">
    <property type="component" value="Unassembled WGS sequence"/>
</dbReference>
<proteinExistence type="predicted"/>
<reference evidence="1" key="1">
    <citation type="submission" date="2018-10" db="EMBL/GenBank/DDBJ databases">
        <title>Iterative Subtractive Binning of Freshwater Chronoseries Metagenomes Recovers Nearly Complete Genomes from over Four Hundred Novel Species.</title>
        <authorList>
            <person name="Rodriguez-R L.M."/>
            <person name="Tsementzi D."/>
            <person name="Luo C."/>
            <person name="Konstantinidis K.T."/>
        </authorList>
    </citation>
    <scope>NUCLEOTIDE SEQUENCE</scope>
    <source>
        <strain evidence="1">WB7_6_001</strain>
    </source>
</reference>
<dbReference type="EMBL" id="RGET01000230">
    <property type="protein sequence ID" value="NBN88678.1"/>
    <property type="molecule type" value="Genomic_DNA"/>
</dbReference>
<evidence type="ECO:0000313" key="1">
    <source>
        <dbReference type="EMBL" id="NBN88678.1"/>
    </source>
</evidence>
<name>A0A964UZJ2_9PROT</name>
<organism evidence="1 2">
    <name type="scientific">Candidatus Fonsibacter lacus</name>
    <dbReference type="NCBI Taxonomy" id="2576439"/>
    <lineage>
        <taxon>Bacteria</taxon>
        <taxon>Pseudomonadati</taxon>
        <taxon>Pseudomonadota</taxon>
        <taxon>Alphaproteobacteria</taxon>
        <taxon>Candidatus Pelagibacterales</taxon>
        <taxon>Candidatus Pelagibacterales incertae sedis</taxon>
        <taxon>Candidatus Fonsibacter</taxon>
    </lineage>
</organism>
<evidence type="ECO:0000313" key="2">
    <source>
        <dbReference type="Proteomes" id="UP000713222"/>
    </source>
</evidence>
<feature type="non-terminal residue" evidence="1">
    <location>
        <position position="1"/>
    </location>
</feature>
<protein>
    <submittedName>
        <fullName evidence="1">Uncharacterized protein</fullName>
    </submittedName>
</protein>
<sequence length="66" mass="7151">LYPTDSVVTQTANNNLNGCDPYIDNKQNSTEAPATDLSMSANTLLRYSNYDMGGNNVVLPAKNINI</sequence>
<gene>
    <name evidence="1" type="ORF">EBV32_06285</name>
</gene>
<comment type="caution">
    <text evidence="1">The sequence shown here is derived from an EMBL/GenBank/DDBJ whole genome shotgun (WGS) entry which is preliminary data.</text>
</comment>